<evidence type="ECO:0000256" key="2">
    <source>
        <dbReference type="SAM" id="MobiDB-lite"/>
    </source>
</evidence>
<dbReference type="Proteomes" id="UP000094527">
    <property type="component" value="Unassembled WGS sequence"/>
</dbReference>
<feature type="non-terminal residue" evidence="4">
    <location>
        <position position="1"/>
    </location>
</feature>
<feature type="compositionally biased region" description="Basic and acidic residues" evidence="2">
    <location>
        <begin position="69"/>
        <end position="82"/>
    </location>
</feature>
<keyword evidence="1" id="KW-0378">Hydrolase</keyword>
<dbReference type="InterPro" id="IPR037227">
    <property type="entry name" value="EndoU-like"/>
</dbReference>
<sequence>SGLAKPYARLPERVVKGSSGFEHVFMAEHHTLAVGFHNWWFLEREQSATPRRIEYSVSYYSNSNSKDCQPWREREPSRNSNK</sequence>
<dbReference type="AlphaFoldDB" id="A0A1D2M776"/>
<reference evidence="4 5" key="1">
    <citation type="journal article" date="2016" name="Genome Biol. Evol.">
        <title>Gene Family Evolution Reflects Adaptation to Soil Environmental Stressors in the Genome of the Collembolan Orchesella cincta.</title>
        <authorList>
            <person name="Faddeeva-Vakhrusheva A."/>
            <person name="Derks M.F."/>
            <person name="Anvar S.Y."/>
            <person name="Agamennone V."/>
            <person name="Suring W."/>
            <person name="Smit S."/>
            <person name="van Straalen N.M."/>
            <person name="Roelofs D."/>
        </authorList>
    </citation>
    <scope>NUCLEOTIDE SEQUENCE [LARGE SCALE GENOMIC DNA]</scope>
    <source>
        <tissue evidence="4">Mixed pool</tissue>
    </source>
</reference>
<dbReference type="EMBL" id="LJIJ01003127">
    <property type="protein sequence ID" value="ODM88840.1"/>
    <property type="molecule type" value="Genomic_DNA"/>
</dbReference>
<keyword evidence="5" id="KW-1185">Reference proteome</keyword>
<evidence type="ECO:0000313" key="5">
    <source>
        <dbReference type="Proteomes" id="UP000094527"/>
    </source>
</evidence>
<dbReference type="SUPFAM" id="SSF142877">
    <property type="entry name" value="EndoU-like"/>
    <property type="match status" value="1"/>
</dbReference>
<comment type="caution">
    <text evidence="4">The sequence shown here is derived from an EMBL/GenBank/DDBJ whole genome shotgun (WGS) entry which is preliminary data.</text>
</comment>
<dbReference type="InterPro" id="IPR018998">
    <property type="entry name" value="EndoU_C"/>
</dbReference>
<evidence type="ECO:0000259" key="3">
    <source>
        <dbReference type="PROSITE" id="PS51959"/>
    </source>
</evidence>
<evidence type="ECO:0000313" key="4">
    <source>
        <dbReference type="EMBL" id="ODM88840.1"/>
    </source>
</evidence>
<proteinExistence type="predicted"/>
<gene>
    <name evidence="4" type="ORF">Ocin01_17842</name>
</gene>
<evidence type="ECO:0000256" key="1">
    <source>
        <dbReference type="ARBA" id="ARBA00022801"/>
    </source>
</evidence>
<name>A0A1D2M776_ORCCI</name>
<organism evidence="4 5">
    <name type="scientific">Orchesella cincta</name>
    <name type="common">Springtail</name>
    <name type="synonym">Podura cincta</name>
    <dbReference type="NCBI Taxonomy" id="48709"/>
    <lineage>
        <taxon>Eukaryota</taxon>
        <taxon>Metazoa</taxon>
        <taxon>Ecdysozoa</taxon>
        <taxon>Arthropoda</taxon>
        <taxon>Hexapoda</taxon>
        <taxon>Collembola</taxon>
        <taxon>Entomobryomorpha</taxon>
        <taxon>Entomobryoidea</taxon>
        <taxon>Orchesellidae</taxon>
        <taxon>Orchesellinae</taxon>
        <taxon>Orchesella</taxon>
    </lineage>
</organism>
<dbReference type="GO" id="GO:0004521">
    <property type="term" value="F:RNA endonuclease activity"/>
    <property type="evidence" value="ECO:0007669"/>
    <property type="project" value="InterPro"/>
</dbReference>
<dbReference type="Pfam" id="PF09412">
    <property type="entry name" value="XendoU"/>
    <property type="match status" value="1"/>
</dbReference>
<dbReference type="GO" id="GO:0016787">
    <property type="term" value="F:hydrolase activity"/>
    <property type="evidence" value="ECO:0007669"/>
    <property type="project" value="UniProtKB-KW"/>
</dbReference>
<accession>A0A1D2M776</accession>
<feature type="domain" description="EndoU" evidence="3">
    <location>
        <begin position="1"/>
        <end position="82"/>
    </location>
</feature>
<dbReference type="PROSITE" id="PS51959">
    <property type="entry name" value="ENDOU"/>
    <property type="match status" value="1"/>
</dbReference>
<protein>
    <submittedName>
        <fullName evidence="4">Poly(U)-specific endoribonuclease</fullName>
    </submittedName>
</protein>
<feature type="region of interest" description="Disordered" evidence="2">
    <location>
        <begin position="61"/>
        <end position="82"/>
    </location>
</feature>